<gene>
    <name evidence="2" type="ORF">TL16_g06490</name>
</gene>
<name>A0A9W7AV68_9STRA</name>
<evidence type="ECO:0000313" key="3">
    <source>
        <dbReference type="Proteomes" id="UP001162640"/>
    </source>
</evidence>
<dbReference type="Gene3D" id="3.20.80.10">
    <property type="entry name" value="Regulatory factor, effector binding domain"/>
    <property type="match status" value="1"/>
</dbReference>
<comment type="caution">
    <text evidence="2">The sequence shown here is derived from an EMBL/GenBank/DDBJ whole genome shotgun (WGS) entry which is preliminary data.</text>
</comment>
<dbReference type="AlphaFoldDB" id="A0A9W7AV68"/>
<dbReference type="Proteomes" id="UP001162640">
    <property type="component" value="Unassembled WGS sequence"/>
</dbReference>
<organism evidence="2 3">
    <name type="scientific">Triparma laevis f. inornata</name>
    <dbReference type="NCBI Taxonomy" id="1714386"/>
    <lineage>
        <taxon>Eukaryota</taxon>
        <taxon>Sar</taxon>
        <taxon>Stramenopiles</taxon>
        <taxon>Ochrophyta</taxon>
        <taxon>Bolidophyceae</taxon>
        <taxon>Parmales</taxon>
        <taxon>Triparmaceae</taxon>
        <taxon>Triparma</taxon>
    </lineage>
</organism>
<dbReference type="PANTHER" id="PTHR11220:SF58">
    <property type="entry name" value="SOUL HEME-BINDING FAMILY PROTEIN"/>
    <property type="match status" value="1"/>
</dbReference>
<dbReference type="PANTHER" id="PTHR11220">
    <property type="entry name" value="HEME-BINDING PROTEIN-RELATED"/>
    <property type="match status" value="1"/>
</dbReference>
<dbReference type="EMBL" id="BLQM01000196">
    <property type="protein sequence ID" value="GMH74530.1"/>
    <property type="molecule type" value="Genomic_DNA"/>
</dbReference>
<reference evidence="3" key="1">
    <citation type="journal article" date="2023" name="Commun. Biol.">
        <title>Genome analysis of Parmales, the sister group of diatoms, reveals the evolutionary specialization of diatoms from phago-mixotrophs to photoautotrophs.</title>
        <authorList>
            <person name="Ban H."/>
            <person name="Sato S."/>
            <person name="Yoshikawa S."/>
            <person name="Yamada K."/>
            <person name="Nakamura Y."/>
            <person name="Ichinomiya M."/>
            <person name="Sato N."/>
            <person name="Blanc-Mathieu R."/>
            <person name="Endo H."/>
            <person name="Kuwata A."/>
            <person name="Ogata H."/>
        </authorList>
    </citation>
    <scope>NUCLEOTIDE SEQUENCE [LARGE SCALE GENOMIC DNA]</scope>
</reference>
<accession>A0A9W7AV68</accession>
<evidence type="ECO:0000313" key="2">
    <source>
        <dbReference type="EMBL" id="GMH74530.1"/>
    </source>
</evidence>
<dbReference type="SUPFAM" id="SSF55136">
    <property type="entry name" value="Probable bacterial effector-binding domain"/>
    <property type="match status" value="1"/>
</dbReference>
<evidence type="ECO:0000256" key="1">
    <source>
        <dbReference type="ARBA" id="ARBA00009817"/>
    </source>
</evidence>
<sequence>MTTLCALRGTLRGECEECGNLVLHKERYKLTPPSPQRRFSGFQTLAGYIFGKNVENRTMAMTTPVFMSPDKMSFVMPSDYWGDEAKLKNEAPTPLATSDVEKEAVGKKLVAALWFGGVSTKKISERRKAELQNFLDGCGGFGVGDGDGDDAFLVASYNDPFTAPWKRRNEILANVQRKK</sequence>
<dbReference type="Pfam" id="PF04832">
    <property type="entry name" value="SOUL"/>
    <property type="match status" value="1"/>
</dbReference>
<comment type="similarity">
    <text evidence="1">Belongs to the HEBP family.</text>
</comment>
<dbReference type="InterPro" id="IPR006917">
    <property type="entry name" value="SOUL_heme-bd"/>
</dbReference>
<protein>
    <submittedName>
        <fullName evidence="2">Uncharacterized protein</fullName>
    </submittedName>
</protein>
<proteinExistence type="inferred from homology"/>
<dbReference type="InterPro" id="IPR011256">
    <property type="entry name" value="Reg_factor_effector_dom_sf"/>
</dbReference>